<keyword evidence="3 6" id="KW-0812">Transmembrane</keyword>
<feature type="transmembrane region" description="Helical" evidence="6">
    <location>
        <begin position="307"/>
        <end position="326"/>
    </location>
</feature>
<feature type="transmembrane region" description="Helical" evidence="6">
    <location>
        <begin position="97"/>
        <end position="115"/>
    </location>
</feature>
<feature type="transmembrane region" description="Helical" evidence="6">
    <location>
        <begin position="372"/>
        <end position="389"/>
    </location>
</feature>
<dbReference type="RefSeq" id="WP_377345556.1">
    <property type="nucleotide sequence ID" value="NZ_JBHLTP010000003.1"/>
</dbReference>
<evidence type="ECO:0000313" key="8">
    <source>
        <dbReference type="EMBL" id="MFC0523020.1"/>
    </source>
</evidence>
<keyword evidence="5 6" id="KW-0472">Membrane</keyword>
<dbReference type="Proteomes" id="UP001589836">
    <property type="component" value="Unassembled WGS sequence"/>
</dbReference>
<reference evidence="8 9" key="1">
    <citation type="submission" date="2024-09" db="EMBL/GenBank/DDBJ databases">
        <authorList>
            <person name="Sun Q."/>
            <person name="Mori K."/>
        </authorList>
    </citation>
    <scope>NUCLEOTIDE SEQUENCE [LARGE SCALE GENOMIC DNA]</scope>
    <source>
        <strain evidence="8 9">NCAIM B.02529</strain>
    </source>
</reference>
<feature type="transmembrane region" description="Helical" evidence="6">
    <location>
        <begin position="170"/>
        <end position="188"/>
    </location>
</feature>
<protein>
    <submittedName>
        <fullName evidence="8">MFS transporter</fullName>
    </submittedName>
</protein>
<evidence type="ECO:0000256" key="3">
    <source>
        <dbReference type="ARBA" id="ARBA00022692"/>
    </source>
</evidence>
<keyword evidence="9" id="KW-1185">Reference proteome</keyword>
<dbReference type="SUPFAM" id="SSF103473">
    <property type="entry name" value="MFS general substrate transporter"/>
    <property type="match status" value="1"/>
</dbReference>
<keyword evidence="2" id="KW-0813">Transport</keyword>
<proteinExistence type="predicted"/>
<keyword evidence="4 6" id="KW-1133">Transmembrane helix</keyword>
<feature type="transmembrane region" description="Helical" evidence="6">
    <location>
        <begin position="136"/>
        <end position="158"/>
    </location>
</feature>
<sequence length="406" mass="44261">MKKNTLASHNIRLLFWAEICGSVRFIQPVLTLFYFARGLESSDILIIMTFFSLGVLIGELPTGAFADRFGSKSAFLIGSGLGIVSHSLLFIAYEPWVFFLSSGLTGVAATFFSGADEALIYESLKLSKEEDSMDQAIGNIASASFLVTIFIVIIGAILARDLTNQQFTTLIGLGIAFLCIEFILLLFIKNPPSQGTYQGTPMKQIVDGCIAIKQHPAVLWMFLNITLVFIPATAIFEKFDQKVLVDAGLPVYWIGGVYACASIAGFIASRFIASLTRRTNRVLLLRGTGFLAVVCLCGVAIWTHTLWVILVMLILLKLVSAIRYPVYAQLANDIIPSNVRATTISLLSIVDSCLDLVIFTTISGIATKGMTALFFSCAFIALIGVLLPVKPKQPIEEITPQYPVTK</sequence>
<dbReference type="PANTHER" id="PTHR23530:SF1">
    <property type="entry name" value="PERMEASE, MAJOR FACILITATOR SUPERFAMILY-RELATED"/>
    <property type="match status" value="1"/>
</dbReference>
<comment type="subcellular location">
    <subcellularLocation>
        <location evidence="1">Cell membrane</location>
        <topology evidence="1">Multi-pass membrane protein</topology>
    </subcellularLocation>
</comment>
<feature type="domain" description="Major facilitator superfamily (MFS) profile" evidence="7">
    <location>
        <begin position="1"/>
        <end position="396"/>
    </location>
</feature>
<organism evidence="8 9">
    <name type="scientific">Pontibacillus salicampi</name>
    <dbReference type="NCBI Taxonomy" id="1449801"/>
    <lineage>
        <taxon>Bacteria</taxon>
        <taxon>Bacillati</taxon>
        <taxon>Bacillota</taxon>
        <taxon>Bacilli</taxon>
        <taxon>Bacillales</taxon>
        <taxon>Bacillaceae</taxon>
        <taxon>Pontibacillus</taxon>
    </lineage>
</organism>
<feature type="transmembrane region" description="Helical" evidence="6">
    <location>
        <begin position="42"/>
        <end position="61"/>
    </location>
</feature>
<dbReference type="InterPro" id="IPR020846">
    <property type="entry name" value="MFS_dom"/>
</dbReference>
<comment type="caution">
    <text evidence="8">The sequence shown here is derived from an EMBL/GenBank/DDBJ whole genome shotgun (WGS) entry which is preliminary data.</text>
</comment>
<dbReference type="EMBL" id="JBHLTP010000003">
    <property type="protein sequence ID" value="MFC0523020.1"/>
    <property type="molecule type" value="Genomic_DNA"/>
</dbReference>
<dbReference type="PANTHER" id="PTHR23530">
    <property type="entry name" value="TRANSPORT PROTEIN-RELATED"/>
    <property type="match status" value="1"/>
</dbReference>
<dbReference type="PROSITE" id="PS50850">
    <property type="entry name" value="MFS"/>
    <property type="match status" value="1"/>
</dbReference>
<accession>A0ABV6LKT6</accession>
<evidence type="ECO:0000256" key="1">
    <source>
        <dbReference type="ARBA" id="ARBA00004651"/>
    </source>
</evidence>
<feature type="transmembrane region" description="Helical" evidence="6">
    <location>
        <begin position="73"/>
        <end position="91"/>
    </location>
</feature>
<feature type="transmembrane region" description="Helical" evidence="6">
    <location>
        <begin position="251"/>
        <end position="271"/>
    </location>
</feature>
<evidence type="ECO:0000256" key="5">
    <source>
        <dbReference type="ARBA" id="ARBA00023136"/>
    </source>
</evidence>
<dbReference type="Pfam" id="PF07690">
    <property type="entry name" value="MFS_1"/>
    <property type="match status" value="1"/>
</dbReference>
<evidence type="ECO:0000256" key="2">
    <source>
        <dbReference type="ARBA" id="ARBA00022448"/>
    </source>
</evidence>
<gene>
    <name evidence="8" type="ORF">ACFFGV_05355</name>
</gene>
<dbReference type="InterPro" id="IPR053160">
    <property type="entry name" value="MFS_DHA3_Transporter"/>
</dbReference>
<evidence type="ECO:0000313" key="9">
    <source>
        <dbReference type="Proteomes" id="UP001589836"/>
    </source>
</evidence>
<feature type="transmembrane region" description="Helical" evidence="6">
    <location>
        <begin position="283"/>
        <end position="301"/>
    </location>
</feature>
<feature type="transmembrane region" description="Helical" evidence="6">
    <location>
        <begin position="217"/>
        <end position="236"/>
    </location>
</feature>
<evidence type="ECO:0000256" key="6">
    <source>
        <dbReference type="SAM" id="Phobius"/>
    </source>
</evidence>
<feature type="transmembrane region" description="Helical" evidence="6">
    <location>
        <begin position="12"/>
        <end position="36"/>
    </location>
</feature>
<dbReference type="InterPro" id="IPR036259">
    <property type="entry name" value="MFS_trans_sf"/>
</dbReference>
<evidence type="ECO:0000256" key="4">
    <source>
        <dbReference type="ARBA" id="ARBA00022989"/>
    </source>
</evidence>
<dbReference type="InterPro" id="IPR011701">
    <property type="entry name" value="MFS"/>
</dbReference>
<name>A0ABV6LKT6_9BACI</name>
<feature type="transmembrane region" description="Helical" evidence="6">
    <location>
        <begin position="346"/>
        <end position="366"/>
    </location>
</feature>
<dbReference type="Gene3D" id="1.20.1250.20">
    <property type="entry name" value="MFS general substrate transporter like domains"/>
    <property type="match status" value="1"/>
</dbReference>
<evidence type="ECO:0000259" key="7">
    <source>
        <dbReference type="PROSITE" id="PS50850"/>
    </source>
</evidence>